<gene>
    <name evidence="4" type="ORF">GCM10008938_06860</name>
</gene>
<evidence type="ECO:0000313" key="4">
    <source>
        <dbReference type="EMBL" id="GGJ23319.1"/>
    </source>
</evidence>
<keyword evidence="5" id="KW-1185">Reference proteome</keyword>
<dbReference type="Pfam" id="PF00293">
    <property type="entry name" value="NUDIX"/>
    <property type="match status" value="1"/>
</dbReference>
<proteinExistence type="inferred from homology"/>
<dbReference type="Proteomes" id="UP000632222">
    <property type="component" value="Unassembled WGS sequence"/>
</dbReference>
<dbReference type="PROSITE" id="PS00893">
    <property type="entry name" value="NUDIX_BOX"/>
    <property type="match status" value="1"/>
</dbReference>
<dbReference type="InterPro" id="IPR051325">
    <property type="entry name" value="Nudix_hydrolase_domain"/>
</dbReference>
<comment type="similarity">
    <text evidence="2">Belongs to the Nudix hydrolase family.</text>
</comment>
<dbReference type="InterPro" id="IPR015797">
    <property type="entry name" value="NUDIX_hydrolase-like_dom_sf"/>
</dbReference>
<keyword evidence="1 2" id="KW-0378">Hydrolase</keyword>
<feature type="domain" description="Nudix hydrolase" evidence="3">
    <location>
        <begin position="1"/>
        <end position="112"/>
    </location>
</feature>
<dbReference type="PANTHER" id="PTHR21340">
    <property type="entry name" value="DIADENOSINE 5,5-P1,P4-TETRAPHOSPHATE PYROPHOSPHOHYDROLASE MUTT"/>
    <property type="match status" value="1"/>
</dbReference>
<dbReference type="PANTHER" id="PTHR21340:SF0">
    <property type="entry name" value="BIS(5'-NUCLEOSYL)-TETRAPHOSPHATASE [ASYMMETRICAL]"/>
    <property type="match status" value="1"/>
</dbReference>
<dbReference type="SUPFAM" id="SSF55811">
    <property type="entry name" value="Nudix"/>
    <property type="match status" value="1"/>
</dbReference>
<organism evidence="4 5">
    <name type="scientific">Deinococcus roseus</name>
    <dbReference type="NCBI Taxonomy" id="392414"/>
    <lineage>
        <taxon>Bacteria</taxon>
        <taxon>Thermotogati</taxon>
        <taxon>Deinococcota</taxon>
        <taxon>Deinococci</taxon>
        <taxon>Deinococcales</taxon>
        <taxon>Deinococcaceae</taxon>
        <taxon>Deinococcus</taxon>
    </lineage>
</organism>
<dbReference type="PRINTS" id="PR00502">
    <property type="entry name" value="NUDIXFAMILY"/>
</dbReference>
<accession>A0ABQ2CWD5</accession>
<sequence>MEDGKVLIVQYKDGSWTYPKGHIEENEAMEVTAQREVLEEAGIESAVERKLGVSHYVNHKGIPREVHWFVMRAVSSEVQLESTFMAGGFYLPAQALELLSFPEDQQLLRQALGLQEA</sequence>
<dbReference type="PROSITE" id="PS51462">
    <property type="entry name" value="NUDIX"/>
    <property type="match status" value="1"/>
</dbReference>
<name>A0ABQ2CWD5_9DEIO</name>
<dbReference type="EMBL" id="BMOD01000002">
    <property type="protein sequence ID" value="GGJ23319.1"/>
    <property type="molecule type" value="Genomic_DNA"/>
</dbReference>
<comment type="caution">
    <text evidence="4">The sequence shown here is derived from an EMBL/GenBank/DDBJ whole genome shotgun (WGS) entry which is preliminary data.</text>
</comment>
<evidence type="ECO:0000259" key="3">
    <source>
        <dbReference type="PROSITE" id="PS51462"/>
    </source>
</evidence>
<reference evidence="5" key="1">
    <citation type="journal article" date="2019" name="Int. J. Syst. Evol. Microbiol.">
        <title>The Global Catalogue of Microorganisms (GCM) 10K type strain sequencing project: providing services to taxonomists for standard genome sequencing and annotation.</title>
        <authorList>
            <consortium name="The Broad Institute Genomics Platform"/>
            <consortium name="The Broad Institute Genome Sequencing Center for Infectious Disease"/>
            <person name="Wu L."/>
            <person name="Ma J."/>
        </authorList>
    </citation>
    <scope>NUCLEOTIDE SEQUENCE [LARGE SCALE GENOMIC DNA]</scope>
    <source>
        <strain evidence="5">JCM 14370</strain>
    </source>
</reference>
<dbReference type="Gene3D" id="3.90.79.10">
    <property type="entry name" value="Nucleoside Triphosphate Pyrophosphohydrolase"/>
    <property type="match status" value="1"/>
</dbReference>
<evidence type="ECO:0000256" key="2">
    <source>
        <dbReference type="RuleBase" id="RU003476"/>
    </source>
</evidence>
<evidence type="ECO:0000256" key="1">
    <source>
        <dbReference type="ARBA" id="ARBA00022801"/>
    </source>
</evidence>
<protein>
    <submittedName>
        <fullName evidence="4">Diadenosine hexaphosphate hydrolase</fullName>
    </submittedName>
</protein>
<dbReference type="InterPro" id="IPR020476">
    <property type="entry name" value="Nudix_hydrolase"/>
</dbReference>
<evidence type="ECO:0000313" key="5">
    <source>
        <dbReference type="Proteomes" id="UP000632222"/>
    </source>
</evidence>
<dbReference type="GO" id="GO:0016787">
    <property type="term" value="F:hydrolase activity"/>
    <property type="evidence" value="ECO:0007669"/>
    <property type="project" value="UniProtKB-KW"/>
</dbReference>
<dbReference type="InterPro" id="IPR000086">
    <property type="entry name" value="NUDIX_hydrolase_dom"/>
</dbReference>
<dbReference type="InterPro" id="IPR020084">
    <property type="entry name" value="NUDIX_hydrolase_CS"/>
</dbReference>
<dbReference type="CDD" id="cd03673">
    <property type="entry name" value="NUDIX_Ap6A_hydrolase"/>
    <property type="match status" value="1"/>
</dbReference>